<reference evidence="2 3" key="1">
    <citation type="journal article" date="2018" name="Gigascience">
        <title>Genomes of trombidid mites reveal novel predicted allergens and laterally-transferred genes associated with secondary metabolism.</title>
        <authorList>
            <person name="Dong X."/>
            <person name="Chaisiri K."/>
            <person name="Xia D."/>
            <person name="Armstrong S.D."/>
            <person name="Fang Y."/>
            <person name="Donnelly M.J."/>
            <person name="Kadowaki T."/>
            <person name="McGarry J.W."/>
            <person name="Darby A.C."/>
            <person name="Makepeace B.L."/>
        </authorList>
    </citation>
    <scope>NUCLEOTIDE SEQUENCE [LARGE SCALE GENOMIC DNA]</scope>
    <source>
        <strain evidence="2">UoL-WK</strain>
    </source>
</reference>
<accession>A0A3S3NG11</accession>
<dbReference type="SUPFAM" id="SSF54695">
    <property type="entry name" value="POZ domain"/>
    <property type="match status" value="1"/>
</dbReference>
<keyword evidence="3" id="KW-1185">Reference proteome</keyword>
<dbReference type="PROSITE" id="PS50097">
    <property type="entry name" value="BTB"/>
    <property type="match status" value="1"/>
</dbReference>
<dbReference type="PANTHER" id="PTHR24413">
    <property type="entry name" value="SPECKLE-TYPE POZ PROTEIN"/>
    <property type="match status" value="1"/>
</dbReference>
<name>A0A3S3NG11_9ACAR</name>
<evidence type="ECO:0000313" key="3">
    <source>
        <dbReference type="Proteomes" id="UP000285301"/>
    </source>
</evidence>
<protein>
    <submittedName>
        <fullName evidence="2">Protein roadkill-like protein</fullName>
    </submittedName>
</protein>
<evidence type="ECO:0000313" key="2">
    <source>
        <dbReference type="EMBL" id="RWR98566.1"/>
    </source>
</evidence>
<dbReference type="AlphaFoldDB" id="A0A3S3NG11"/>
<dbReference type="Proteomes" id="UP000285301">
    <property type="component" value="Unassembled WGS sequence"/>
</dbReference>
<dbReference type="OrthoDB" id="7901942at2759"/>
<dbReference type="SMART" id="SM00225">
    <property type="entry name" value="BTB"/>
    <property type="match status" value="1"/>
</dbReference>
<dbReference type="InterPro" id="IPR000210">
    <property type="entry name" value="BTB/POZ_dom"/>
</dbReference>
<dbReference type="Gene3D" id="1.25.40.420">
    <property type="match status" value="1"/>
</dbReference>
<evidence type="ECO:0000259" key="1">
    <source>
        <dbReference type="PROSITE" id="PS50097"/>
    </source>
</evidence>
<dbReference type="Pfam" id="PF00651">
    <property type="entry name" value="BTB"/>
    <property type="match status" value="1"/>
</dbReference>
<dbReference type="EMBL" id="NCKU01020848">
    <property type="protein sequence ID" value="RWR98566.1"/>
    <property type="molecule type" value="Genomic_DNA"/>
</dbReference>
<gene>
    <name evidence="2" type="ORF">B4U79_17149</name>
</gene>
<feature type="domain" description="BTB" evidence="1">
    <location>
        <begin position="48"/>
        <end position="105"/>
    </location>
</feature>
<sequence length="210" mass="24081">MILPDGCIKIMCEISLFEEANDQKNERKKVPFTTYGIGFNLWQSMTDWDTMIVARDGKALKSHKIILKAASPVFKTLLEQEQFGSYISECDFDGEIVEKVLQFLYLEFIDSDLRSDTLLKLFNAGEKYNIKRLKRICEENLSNDITIENCGSLLGFAVANDCKKLLQKVVDFAAVHFPLIIRSNSWKKEVEEKPEIFGAGYSKVERIFDV</sequence>
<organism evidence="2 3">
    <name type="scientific">Dinothrombium tinctorium</name>
    <dbReference type="NCBI Taxonomy" id="1965070"/>
    <lineage>
        <taxon>Eukaryota</taxon>
        <taxon>Metazoa</taxon>
        <taxon>Ecdysozoa</taxon>
        <taxon>Arthropoda</taxon>
        <taxon>Chelicerata</taxon>
        <taxon>Arachnida</taxon>
        <taxon>Acari</taxon>
        <taxon>Acariformes</taxon>
        <taxon>Trombidiformes</taxon>
        <taxon>Prostigmata</taxon>
        <taxon>Anystina</taxon>
        <taxon>Parasitengona</taxon>
        <taxon>Trombidioidea</taxon>
        <taxon>Trombidiidae</taxon>
        <taxon>Dinothrombium</taxon>
    </lineage>
</organism>
<proteinExistence type="predicted"/>
<dbReference type="Gene3D" id="3.30.710.10">
    <property type="entry name" value="Potassium Channel Kv1.1, Chain A"/>
    <property type="match status" value="1"/>
</dbReference>
<dbReference type="InterPro" id="IPR011333">
    <property type="entry name" value="SKP1/BTB/POZ_sf"/>
</dbReference>
<dbReference type="STRING" id="1965070.A0A3S3NG11"/>
<comment type="caution">
    <text evidence="2">The sequence shown here is derived from an EMBL/GenBank/DDBJ whole genome shotgun (WGS) entry which is preliminary data.</text>
</comment>
<dbReference type="CDD" id="cd14733">
    <property type="entry name" value="BACK"/>
    <property type="match status" value="1"/>
</dbReference>